<dbReference type="RefSeq" id="WP_128560522.1">
    <property type="nucleotide sequence ID" value="NZ_BPQH01000006.1"/>
</dbReference>
<dbReference type="PANTHER" id="PTHR30483">
    <property type="entry name" value="LEUCINE-SPECIFIC-BINDING PROTEIN"/>
    <property type="match status" value="1"/>
</dbReference>
<feature type="domain" description="Leucine-binding protein" evidence="5">
    <location>
        <begin position="34"/>
        <end position="366"/>
    </location>
</feature>
<dbReference type="InterPro" id="IPR028082">
    <property type="entry name" value="Peripla_BP_I"/>
</dbReference>
<dbReference type="SUPFAM" id="SSF53822">
    <property type="entry name" value="Periplasmic binding protein-like I"/>
    <property type="match status" value="1"/>
</dbReference>
<keyword evidence="7" id="KW-1185">Reference proteome</keyword>
<proteinExistence type="inferred from homology"/>
<keyword evidence="3" id="KW-0029">Amino-acid transport</keyword>
<evidence type="ECO:0000313" key="6">
    <source>
        <dbReference type="EMBL" id="GJD49623.1"/>
    </source>
</evidence>
<reference evidence="6" key="1">
    <citation type="journal article" date="2021" name="Front. Microbiol.">
        <title>Comprehensive Comparative Genomics and Phenotyping of Methylobacterium Species.</title>
        <authorList>
            <person name="Alessa O."/>
            <person name="Ogura Y."/>
            <person name="Fujitani Y."/>
            <person name="Takami H."/>
            <person name="Hayashi T."/>
            <person name="Sahin N."/>
            <person name="Tani A."/>
        </authorList>
    </citation>
    <scope>NUCLEOTIDE SEQUENCE</scope>
    <source>
        <strain evidence="6">KCTC 52305</strain>
    </source>
</reference>
<dbReference type="Proteomes" id="UP001055167">
    <property type="component" value="Unassembled WGS sequence"/>
</dbReference>
<organism evidence="6 7">
    <name type="scientific">Methylobacterium crusticola</name>
    <dbReference type="NCBI Taxonomy" id="1697972"/>
    <lineage>
        <taxon>Bacteria</taxon>
        <taxon>Pseudomonadati</taxon>
        <taxon>Pseudomonadota</taxon>
        <taxon>Alphaproteobacteria</taxon>
        <taxon>Hyphomicrobiales</taxon>
        <taxon>Methylobacteriaceae</taxon>
        <taxon>Methylobacterium</taxon>
    </lineage>
</organism>
<dbReference type="InterPro" id="IPR051010">
    <property type="entry name" value="BCAA_transport"/>
</dbReference>
<comment type="caution">
    <text evidence="6">The sequence shown here is derived from an EMBL/GenBank/DDBJ whole genome shotgun (WGS) entry which is preliminary data.</text>
</comment>
<accession>A0ABQ4QWJ2</accession>
<feature type="chain" id="PRO_5045750456" description="Leucine-binding protein domain-containing protein" evidence="4">
    <location>
        <begin position="28"/>
        <end position="396"/>
    </location>
</feature>
<evidence type="ECO:0000313" key="7">
    <source>
        <dbReference type="Proteomes" id="UP001055167"/>
    </source>
</evidence>
<dbReference type="EMBL" id="BPQH01000006">
    <property type="protein sequence ID" value="GJD49623.1"/>
    <property type="molecule type" value="Genomic_DNA"/>
</dbReference>
<dbReference type="InterPro" id="IPR028081">
    <property type="entry name" value="Leu-bd"/>
</dbReference>
<comment type="similarity">
    <text evidence="1">Belongs to the leucine-binding protein family.</text>
</comment>
<protein>
    <recommendedName>
        <fullName evidence="5">Leucine-binding protein domain-containing protein</fullName>
    </recommendedName>
</protein>
<feature type="signal peptide" evidence="4">
    <location>
        <begin position="1"/>
        <end position="27"/>
    </location>
</feature>
<evidence type="ECO:0000256" key="1">
    <source>
        <dbReference type="ARBA" id="ARBA00010062"/>
    </source>
</evidence>
<reference evidence="6" key="2">
    <citation type="submission" date="2021-08" db="EMBL/GenBank/DDBJ databases">
        <authorList>
            <person name="Tani A."/>
            <person name="Ola A."/>
            <person name="Ogura Y."/>
            <person name="Katsura K."/>
            <person name="Hayashi T."/>
        </authorList>
    </citation>
    <scope>NUCLEOTIDE SEQUENCE</scope>
    <source>
        <strain evidence="6">KCTC 52305</strain>
    </source>
</reference>
<evidence type="ECO:0000259" key="5">
    <source>
        <dbReference type="Pfam" id="PF13458"/>
    </source>
</evidence>
<name>A0ABQ4QWJ2_9HYPH</name>
<evidence type="ECO:0000256" key="3">
    <source>
        <dbReference type="ARBA" id="ARBA00022970"/>
    </source>
</evidence>
<evidence type="ECO:0000256" key="2">
    <source>
        <dbReference type="ARBA" id="ARBA00022729"/>
    </source>
</evidence>
<keyword evidence="3" id="KW-0813">Transport</keyword>
<sequence length="396" mass="42292">MMPIRTAALRLGAALAGATMLAGGAAAEGADGKLRVGLMFTLSGPSAVLGEQGRDGFMLAVETLGRRLGGLDTEVVVVDDELKPDVATNKARELVKRDRVDFVVGPTFSNVLRAIVRPVADGGAFLISPNAGTSNYAGPECNPNLFVSSYQNDQVHEVLGKYAQNKGYKRLVLLAPNYQAGKDSLAGFKHSYKGEVVNEMFTPLGQLDFSAELAQIAAAQPDAVFAFMPGGMGVNLVRQYRQAGLGEVPFLSAFTVDESTLPAQKDAAVGFFGGANWAPNLDNPQSKAFVAAYEKKFGSVPGTYAMQAYDAALMIDSAVKAVKGNLKDKDGLRAGLKAADFTSLRGSFKIGNNHYPIQDFYLVKAAKRPDGKFETQIAEKIFTNYQDTYAAECKMK</sequence>
<dbReference type="PANTHER" id="PTHR30483:SF6">
    <property type="entry name" value="PERIPLASMIC BINDING PROTEIN OF ABC TRANSPORTER FOR NATURAL AMINO ACIDS"/>
    <property type="match status" value="1"/>
</dbReference>
<dbReference type="Gene3D" id="3.40.50.2300">
    <property type="match status" value="2"/>
</dbReference>
<keyword evidence="2 4" id="KW-0732">Signal</keyword>
<evidence type="ECO:0000256" key="4">
    <source>
        <dbReference type="SAM" id="SignalP"/>
    </source>
</evidence>
<gene>
    <name evidence="6" type="ORF">OPKNFCMD_2356</name>
</gene>
<dbReference type="Pfam" id="PF13458">
    <property type="entry name" value="Peripla_BP_6"/>
    <property type="match status" value="1"/>
</dbReference>
<dbReference type="CDD" id="cd06359">
    <property type="entry name" value="PBP1_Nba-like"/>
    <property type="match status" value="1"/>
</dbReference>